<sequence length="309" mass="32452">MSVSNDTVSVRAPNTDTAALGLSALSAVFWGTNFEATRIALSGLPPWTAAALRFAIAAVAILFWLRLSSTFELKVLKRNLPAFLSLGIVGVAGFNAALFLGMRTSSPVTAALIMGTTPLTTNLIESILQRRLPSTGMVLGMAISLFGVALTVGAFSGARFTSGDILILAGSLAWALYTIGCRRIVRDATPMETTAWTMTGGAVTLLLAAFFFETPFTALANANAPALGAVLWMSLVGSVLAYIFWQIGIARRGPGATSVVFNLVPVSALVVASLFGRMPDLFQIGGVAIAIFGILLASCRIPLPGRRYF</sequence>
<feature type="transmembrane region" description="Helical" evidence="6">
    <location>
        <begin position="106"/>
        <end position="124"/>
    </location>
</feature>
<name>A0A5C4JV70_9HYPH</name>
<dbReference type="RefSeq" id="WP_138747285.1">
    <property type="nucleotide sequence ID" value="NZ_VCLB01000002.1"/>
</dbReference>
<proteinExistence type="inferred from homology"/>
<evidence type="ECO:0000313" key="9">
    <source>
        <dbReference type="Proteomes" id="UP000307874"/>
    </source>
</evidence>
<comment type="similarity">
    <text evidence="2">Belongs to the EamA transporter family.</text>
</comment>
<feature type="domain" description="EamA" evidence="7">
    <location>
        <begin position="162"/>
        <end position="298"/>
    </location>
</feature>
<dbReference type="Pfam" id="PF00892">
    <property type="entry name" value="EamA"/>
    <property type="match status" value="2"/>
</dbReference>
<evidence type="ECO:0000256" key="3">
    <source>
        <dbReference type="ARBA" id="ARBA00022692"/>
    </source>
</evidence>
<keyword evidence="5 6" id="KW-0472">Membrane</keyword>
<dbReference type="SUPFAM" id="SSF103481">
    <property type="entry name" value="Multidrug resistance efflux transporter EmrE"/>
    <property type="match status" value="2"/>
</dbReference>
<feature type="domain" description="EamA" evidence="7">
    <location>
        <begin position="22"/>
        <end position="152"/>
    </location>
</feature>
<evidence type="ECO:0000256" key="6">
    <source>
        <dbReference type="SAM" id="Phobius"/>
    </source>
</evidence>
<evidence type="ECO:0000259" key="7">
    <source>
        <dbReference type="Pfam" id="PF00892"/>
    </source>
</evidence>
<dbReference type="AlphaFoldDB" id="A0A5C4JV70"/>
<keyword evidence="3 6" id="KW-0812">Transmembrane</keyword>
<feature type="transmembrane region" description="Helical" evidence="6">
    <location>
        <begin position="162"/>
        <end position="181"/>
    </location>
</feature>
<dbReference type="GO" id="GO:0016020">
    <property type="term" value="C:membrane"/>
    <property type="evidence" value="ECO:0007669"/>
    <property type="project" value="UniProtKB-SubCell"/>
</dbReference>
<feature type="transmembrane region" description="Helical" evidence="6">
    <location>
        <begin position="257"/>
        <end position="275"/>
    </location>
</feature>
<evidence type="ECO:0000256" key="4">
    <source>
        <dbReference type="ARBA" id="ARBA00022989"/>
    </source>
</evidence>
<feature type="transmembrane region" description="Helical" evidence="6">
    <location>
        <begin position="136"/>
        <end position="156"/>
    </location>
</feature>
<keyword evidence="4 6" id="KW-1133">Transmembrane helix</keyword>
<evidence type="ECO:0000256" key="5">
    <source>
        <dbReference type="ARBA" id="ARBA00023136"/>
    </source>
</evidence>
<dbReference type="EMBL" id="VCLB01000002">
    <property type="protein sequence ID" value="TNB49255.1"/>
    <property type="molecule type" value="Genomic_DNA"/>
</dbReference>
<dbReference type="InterPro" id="IPR050638">
    <property type="entry name" value="AA-Vitamin_Transporters"/>
</dbReference>
<accession>A0A5C4JV70</accession>
<comment type="caution">
    <text evidence="8">The sequence shown here is derived from an EMBL/GenBank/DDBJ whole genome shotgun (WGS) entry which is preliminary data.</text>
</comment>
<protein>
    <submittedName>
        <fullName evidence="8">EamA/RhaT family transporter</fullName>
    </submittedName>
</protein>
<gene>
    <name evidence="8" type="ORF">FF124_04520</name>
</gene>
<dbReference type="InterPro" id="IPR037185">
    <property type="entry name" value="EmrE-like"/>
</dbReference>
<reference evidence="8 9" key="1">
    <citation type="submission" date="2019-05" db="EMBL/GenBank/DDBJ databases">
        <authorList>
            <person name="Lee S.D."/>
        </authorList>
    </citation>
    <scope>NUCLEOTIDE SEQUENCE [LARGE SCALE GENOMIC DNA]</scope>
    <source>
        <strain evidence="8 9">GH2-6</strain>
    </source>
</reference>
<reference evidence="8 9" key="2">
    <citation type="submission" date="2019-06" db="EMBL/GenBank/DDBJ databases">
        <title>Martelella lutilitoris sp. nov., isolated from a tidal mudflat.</title>
        <authorList>
            <person name="Kim Y.-J."/>
        </authorList>
    </citation>
    <scope>NUCLEOTIDE SEQUENCE [LARGE SCALE GENOMIC DNA]</scope>
    <source>
        <strain evidence="8 9">GH2-6</strain>
    </source>
</reference>
<dbReference type="OrthoDB" id="8401922at2"/>
<comment type="subcellular location">
    <subcellularLocation>
        <location evidence="1">Membrane</location>
        <topology evidence="1">Multi-pass membrane protein</topology>
    </subcellularLocation>
</comment>
<feature type="transmembrane region" description="Helical" evidence="6">
    <location>
        <begin position="224"/>
        <end position="245"/>
    </location>
</feature>
<evidence type="ECO:0000256" key="2">
    <source>
        <dbReference type="ARBA" id="ARBA00007362"/>
    </source>
</evidence>
<evidence type="ECO:0000313" key="8">
    <source>
        <dbReference type="EMBL" id="TNB49255.1"/>
    </source>
</evidence>
<feature type="transmembrane region" description="Helical" evidence="6">
    <location>
        <begin position="193"/>
        <end position="212"/>
    </location>
</feature>
<evidence type="ECO:0000256" key="1">
    <source>
        <dbReference type="ARBA" id="ARBA00004141"/>
    </source>
</evidence>
<feature type="transmembrane region" description="Helical" evidence="6">
    <location>
        <begin position="47"/>
        <end position="67"/>
    </location>
</feature>
<keyword evidence="9" id="KW-1185">Reference proteome</keyword>
<organism evidence="8 9">
    <name type="scientific">Martelella lutilitoris</name>
    <dbReference type="NCBI Taxonomy" id="2583532"/>
    <lineage>
        <taxon>Bacteria</taxon>
        <taxon>Pseudomonadati</taxon>
        <taxon>Pseudomonadota</taxon>
        <taxon>Alphaproteobacteria</taxon>
        <taxon>Hyphomicrobiales</taxon>
        <taxon>Aurantimonadaceae</taxon>
        <taxon>Martelella</taxon>
    </lineage>
</organism>
<dbReference type="PANTHER" id="PTHR32322">
    <property type="entry name" value="INNER MEMBRANE TRANSPORTER"/>
    <property type="match status" value="1"/>
</dbReference>
<dbReference type="PANTHER" id="PTHR32322:SF2">
    <property type="entry name" value="EAMA DOMAIN-CONTAINING PROTEIN"/>
    <property type="match status" value="1"/>
</dbReference>
<feature type="transmembrane region" description="Helical" evidence="6">
    <location>
        <begin position="79"/>
        <end position="100"/>
    </location>
</feature>
<feature type="transmembrane region" description="Helical" evidence="6">
    <location>
        <begin position="281"/>
        <end position="303"/>
    </location>
</feature>
<dbReference type="Proteomes" id="UP000307874">
    <property type="component" value="Unassembled WGS sequence"/>
</dbReference>
<dbReference type="InterPro" id="IPR000620">
    <property type="entry name" value="EamA_dom"/>
</dbReference>